<feature type="non-terminal residue" evidence="4">
    <location>
        <position position="228"/>
    </location>
</feature>
<gene>
    <name evidence="4" type="ORF">METZ01_LOCUS516499</name>
</gene>
<dbReference type="PANTHER" id="PTHR11907">
    <property type="entry name" value="AMIDOPHOSPHORIBOSYLTRANSFERASE"/>
    <property type="match status" value="1"/>
</dbReference>
<sequence length="228" mass="25903">NYHTYMAHVRYATRGSKDMILEEAHPHVIGGTIENRDNHIMIWDCDMAAVHNGQVDAVFLKDSVPEHMYSSCDTEALLYLYRDHGEYNFLKEVPGAYTMAIADKRKGDVMVMRDRTGIKPGVLGWKDGKYGVASEDIAFRKNGGEYVEDLEPGTIYYLTPEGDFSKEVVVETNLAHCFFEWNYITDLDSIVNGVSVRRIRESLGEVLSEEFQPGDADFVTYLPRCPEV</sequence>
<dbReference type="InterPro" id="IPR029055">
    <property type="entry name" value="Ntn_hydrolases_N"/>
</dbReference>
<reference evidence="4" key="1">
    <citation type="submission" date="2018-05" db="EMBL/GenBank/DDBJ databases">
        <authorList>
            <person name="Lanie J.A."/>
            <person name="Ng W.-L."/>
            <person name="Kazmierczak K.M."/>
            <person name="Andrzejewski T.M."/>
            <person name="Davidsen T.M."/>
            <person name="Wayne K.J."/>
            <person name="Tettelin H."/>
            <person name="Glass J.I."/>
            <person name="Rusch D."/>
            <person name="Podicherti R."/>
            <person name="Tsui H.-C.T."/>
            <person name="Winkler M.E."/>
        </authorList>
    </citation>
    <scope>NUCLEOTIDE SEQUENCE</scope>
</reference>
<evidence type="ECO:0000259" key="3">
    <source>
        <dbReference type="PROSITE" id="PS51278"/>
    </source>
</evidence>
<dbReference type="Pfam" id="PF13522">
    <property type="entry name" value="GATase_6"/>
    <property type="match status" value="1"/>
</dbReference>
<dbReference type="Gene3D" id="3.60.20.10">
    <property type="entry name" value="Glutamine Phosphoribosylpyrophosphate, subunit 1, domain 1"/>
    <property type="match status" value="1"/>
</dbReference>
<feature type="domain" description="Glutamine amidotransferase type-2" evidence="3">
    <location>
        <begin position="1"/>
        <end position="161"/>
    </location>
</feature>
<dbReference type="AlphaFoldDB" id="A0A383F5J1"/>
<dbReference type="EMBL" id="UINC01231207">
    <property type="protein sequence ID" value="SVE63645.1"/>
    <property type="molecule type" value="Genomic_DNA"/>
</dbReference>
<feature type="non-terminal residue" evidence="4">
    <location>
        <position position="1"/>
    </location>
</feature>
<evidence type="ECO:0000256" key="2">
    <source>
        <dbReference type="ARBA" id="ARBA00022962"/>
    </source>
</evidence>
<dbReference type="PROSITE" id="PS51278">
    <property type="entry name" value="GATASE_TYPE_2"/>
    <property type="match status" value="1"/>
</dbReference>
<name>A0A383F5J1_9ZZZZ</name>
<accession>A0A383F5J1</accession>
<organism evidence="4">
    <name type="scientific">marine metagenome</name>
    <dbReference type="NCBI Taxonomy" id="408172"/>
    <lineage>
        <taxon>unclassified sequences</taxon>
        <taxon>metagenomes</taxon>
        <taxon>ecological metagenomes</taxon>
    </lineage>
</organism>
<proteinExistence type="predicted"/>
<dbReference type="SUPFAM" id="SSF56235">
    <property type="entry name" value="N-terminal nucleophile aminohydrolases (Ntn hydrolases)"/>
    <property type="match status" value="1"/>
</dbReference>
<evidence type="ECO:0000256" key="1">
    <source>
        <dbReference type="ARBA" id="ARBA00022679"/>
    </source>
</evidence>
<keyword evidence="1" id="KW-0808">Transferase</keyword>
<dbReference type="InterPro" id="IPR017932">
    <property type="entry name" value="GATase_2_dom"/>
</dbReference>
<evidence type="ECO:0000313" key="4">
    <source>
        <dbReference type="EMBL" id="SVE63645.1"/>
    </source>
</evidence>
<keyword evidence="2" id="KW-0315">Glutamine amidotransferase</keyword>
<dbReference type="GO" id="GO:0016740">
    <property type="term" value="F:transferase activity"/>
    <property type="evidence" value="ECO:0007669"/>
    <property type="project" value="UniProtKB-KW"/>
</dbReference>
<protein>
    <recommendedName>
        <fullName evidence="3">Glutamine amidotransferase type-2 domain-containing protein</fullName>
    </recommendedName>
</protein>